<name>A0ABY5LTK2_9VIBR</name>
<keyword evidence="2" id="KW-1185">Reference proteome</keyword>
<evidence type="ECO:0000313" key="1">
    <source>
        <dbReference type="EMBL" id="UUM33065.1"/>
    </source>
</evidence>
<dbReference type="Gene3D" id="1.25.40.10">
    <property type="entry name" value="Tetratricopeptide repeat domain"/>
    <property type="match status" value="1"/>
</dbReference>
<dbReference type="Pfam" id="PF06041">
    <property type="entry name" value="DUF924"/>
    <property type="match status" value="1"/>
</dbReference>
<dbReference type="Proteomes" id="UP001058602">
    <property type="component" value="Chromosome 2"/>
</dbReference>
<proteinExistence type="predicted"/>
<dbReference type="InterPro" id="IPR011990">
    <property type="entry name" value="TPR-like_helical_dom_sf"/>
</dbReference>
<gene>
    <name evidence="1" type="ORF">NP165_16085</name>
</gene>
<dbReference type="EMBL" id="CP102097">
    <property type="protein sequence ID" value="UUM33065.1"/>
    <property type="molecule type" value="Genomic_DNA"/>
</dbReference>
<dbReference type="RefSeq" id="WP_257086763.1">
    <property type="nucleotide sequence ID" value="NZ_CP102097.1"/>
</dbReference>
<organism evidence="1 2">
    <name type="scientific">Vibrio japonicus</name>
    <dbReference type="NCBI Taxonomy" id="1824638"/>
    <lineage>
        <taxon>Bacteria</taxon>
        <taxon>Pseudomonadati</taxon>
        <taxon>Pseudomonadota</taxon>
        <taxon>Gammaproteobacteria</taxon>
        <taxon>Vibrionales</taxon>
        <taxon>Vibrionaceae</taxon>
        <taxon>Vibrio</taxon>
    </lineage>
</organism>
<evidence type="ECO:0000313" key="2">
    <source>
        <dbReference type="Proteomes" id="UP001058602"/>
    </source>
</evidence>
<accession>A0ABY5LTK2</accession>
<dbReference type="Gene3D" id="1.20.58.320">
    <property type="entry name" value="TPR-like"/>
    <property type="match status" value="1"/>
</dbReference>
<sequence length="187" mass="21810">MDGIVNHEITPQDVLFYWFDELTPNDWFAGDNTLDKAISERFSPLLKSAEKSELFSWRTTPHGRLAEIIVLDQFSRNIYRGTPQAFTQDPLALALAQEAILLEMDEQLTTTEKAFLYMPFMHSESNIIHEKAVELFNKPGLENNYDFELKHKVIIDRFGRYPHRNEVLGRESTLEEIEFLQQPGSRF</sequence>
<protein>
    <submittedName>
        <fullName evidence="1">DUF924 domain-containing protein</fullName>
    </submittedName>
</protein>
<dbReference type="SUPFAM" id="SSF48452">
    <property type="entry name" value="TPR-like"/>
    <property type="match status" value="1"/>
</dbReference>
<reference evidence="1" key="1">
    <citation type="submission" date="2022-07" db="EMBL/GenBank/DDBJ databases">
        <title>Complete genome of Vibrio japonicus strain JCM 31412T and phylogenomic assessment of the Nereis clade of the genus Vibrio.</title>
        <authorList>
            <person name="Shlafstein M.D."/>
            <person name="Emsley S.A."/>
            <person name="Ushijima B."/>
            <person name="Videau P."/>
            <person name="Saw J.H."/>
        </authorList>
    </citation>
    <scope>NUCLEOTIDE SEQUENCE</scope>
    <source>
        <strain evidence="1">JCM 31412</strain>
    </source>
</reference>
<dbReference type="InterPro" id="IPR010323">
    <property type="entry name" value="DUF924"/>
</dbReference>